<evidence type="ECO:0000256" key="4">
    <source>
        <dbReference type="ARBA" id="ARBA00022786"/>
    </source>
</evidence>
<feature type="active site" description="Proton donor" evidence="8">
    <location>
        <position position="511"/>
    </location>
</feature>
<keyword evidence="13" id="KW-1185">Reference proteome</keyword>
<dbReference type="PANTHER" id="PTHR10589">
    <property type="entry name" value="UBIQUITIN CARBOXYL-TERMINAL HYDROLASE"/>
    <property type="match status" value="1"/>
</dbReference>
<feature type="compositionally biased region" description="Basic and acidic residues" evidence="9">
    <location>
        <begin position="202"/>
        <end position="238"/>
    </location>
</feature>
<dbReference type="SMART" id="SM00066">
    <property type="entry name" value="GAL4"/>
    <property type="match status" value="1"/>
</dbReference>
<comment type="catalytic activity">
    <reaction evidence="1 8">
        <text>Thiol-dependent hydrolysis of ester, thioester, amide, peptide and isopeptide bonds formed by the C-terminal Gly of ubiquitin (a 76-residue protein attached to proteins as an intracellular targeting signal).</text>
        <dbReference type="EC" id="3.4.19.12"/>
    </reaction>
</comment>
<dbReference type="CDD" id="cd00067">
    <property type="entry name" value="GAL4"/>
    <property type="match status" value="1"/>
</dbReference>
<dbReference type="OrthoDB" id="1924260at2759"/>
<feature type="site" description="Transition state stabilizer" evidence="8">
    <location>
        <position position="410"/>
    </location>
</feature>
<evidence type="ECO:0000313" key="13">
    <source>
        <dbReference type="Proteomes" id="UP000799440"/>
    </source>
</evidence>
<dbReference type="InterPro" id="IPR038765">
    <property type="entry name" value="Papain-like_cys_pep_sf"/>
</dbReference>
<evidence type="ECO:0000256" key="7">
    <source>
        <dbReference type="ARBA" id="ARBA00023242"/>
    </source>
</evidence>
<accession>A0A6A6VRW7</accession>
<dbReference type="Pfam" id="PF01088">
    <property type="entry name" value="Peptidase_C12"/>
    <property type="match status" value="1"/>
</dbReference>
<keyword evidence="7" id="KW-0539">Nucleus</keyword>
<dbReference type="InterPro" id="IPR036959">
    <property type="entry name" value="Peptidase_C12_UCH_sf"/>
</dbReference>
<feature type="domain" description="UCH catalytic" evidence="11">
    <location>
        <begin position="337"/>
        <end position="573"/>
    </location>
</feature>
<dbReference type="GO" id="GO:0000981">
    <property type="term" value="F:DNA-binding transcription factor activity, RNA polymerase II-specific"/>
    <property type="evidence" value="ECO:0007669"/>
    <property type="project" value="InterPro"/>
</dbReference>
<dbReference type="Proteomes" id="UP000799440">
    <property type="component" value="Unassembled WGS sequence"/>
</dbReference>
<keyword evidence="4 8" id="KW-0833">Ubl conjugation pathway</keyword>
<dbReference type="Gene3D" id="4.10.240.10">
    <property type="entry name" value="Zn(2)-C6 fungal-type DNA-binding domain"/>
    <property type="match status" value="1"/>
</dbReference>
<feature type="compositionally biased region" description="Polar residues" evidence="9">
    <location>
        <begin position="142"/>
        <end position="160"/>
    </location>
</feature>
<dbReference type="GO" id="GO:0016579">
    <property type="term" value="P:protein deubiquitination"/>
    <property type="evidence" value="ECO:0007669"/>
    <property type="project" value="TreeGrafter"/>
</dbReference>
<dbReference type="AlphaFoldDB" id="A0A6A6VRW7"/>
<dbReference type="PROSITE" id="PS50048">
    <property type="entry name" value="ZN2_CY6_FUNGAL_2"/>
    <property type="match status" value="1"/>
</dbReference>
<evidence type="ECO:0000313" key="12">
    <source>
        <dbReference type="EMBL" id="KAF2752011.1"/>
    </source>
</evidence>
<feature type="domain" description="Zn(2)-C6 fungal-type" evidence="10">
    <location>
        <begin position="19"/>
        <end position="49"/>
    </location>
</feature>
<keyword evidence="5 8" id="KW-0378">Hydrolase</keyword>
<feature type="region of interest" description="Disordered" evidence="9">
    <location>
        <begin position="54"/>
        <end position="325"/>
    </location>
</feature>
<keyword evidence="3 8" id="KW-0645">Protease</keyword>
<dbReference type="EC" id="3.4.19.12" evidence="2 8"/>
<sequence>MPPKKAEANDSPAQKLRKSCNACTAGKVKCPSERPTCSRCDNRGLSCVYSVFRSAKRKGGRKTSPRRAADDTPTPLPDGSNTASEAPVAETYATLQNDPTSVAESKFPASELPGMPPVMEADNAPRSTPEPATALAGAPGSDNPTHNQNGSVVNGCTTAVSEKEVKPSTTLDLQPISEKEPAEGPGDDMDEDNKTKAPQPSSEKEPAESPRKDPDESNRTQDLHPVPEKEPTEGREEGPNECNRTPVHGKKSESTHVASSSPLPSIEGTCSLASSPSRSIIKKRLSPPVSENDAPPSSKKRCNGLKEEADSHPLIPPRFRSPPSEAATLHDKEKWAGWCEIESDPAYISAMIRMMHVRDLTVQQVYSIDTDSLLSLPQPVYGLIFLFRYRTDGHEAQERPCPKDVWFANQMPAQNSCATLAIMNILMNSPEDVDVGENLRQFKDFTKDFSPYLRGESFASFRFVKRIHNSFAKKMDMLENDKQLAEKVQKAKKPGRKKKDEDTELEDAALHFISFVPTNGHVFKLDGMDCQPTSLGAYDIENPQSWLGNASKVVMSMMETAGDQEYSVLSVVRSPVISLRGKLLTTIAIITAIEERLSILAPNWRGFLLADNTTSEPLQLEQVQADLGISPNLLSNPAPPEAVRETIITRDLPGLLALRTSTIGDQLALRNEIMEEMNKEIEEDAKAKERQWDRGPAIQKWLEILAEKGWLKANLARFM</sequence>
<evidence type="ECO:0000256" key="3">
    <source>
        <dbReference type="ARBA" id="ARBA00022670"/>
    </source>
</evidence>
<dbReference type="GO" id="GO:0006511">
    <property type="term" value="P:ubiquitin-dependent protein catabolic process"/>
    <property type="evidence" value="ECO:0007669"/>
    <property type="project" value="UniProtKB-UniRule"/>
</dbReference>
<name>A0A6A6VRW7_9PLEO</name>
<organism evidence="12 13">
    <name type="scientific">Sporormia fimetaria CBS 119925</name>
    <dbReference type="NCBI Taxonomy" id="1340428"/>
    <lineage>
        <taxon>Eukaryota</taxon>
        <taxon>Fungi</taxon>
        <taxon>Dikarya</taxon>
        <taxon>Ascomycota</taxon>
        <taxon>Pezizomycotina</taxon>
        <taxon>Dothideomycetes</taxon>
        <taxon>Pleosporomycetidae</taxon>
        <taxon>Pleosporales</taxon>
        <taxon>Sporormiaceae</taxon>
        <taxon>Sporormia</taxon>
    </lineage>
</organism>
<evidence type="ECO:0000256" key="2">
    <source>
        <dbReference type="ARBA" id="ARBA00012759"/>
    </source>
</evidence>
<dbReference type="Gene3D" id="3.40.532.10">
    <property type="entry name" value="Peptidase C12, ubiquitin carboxyl-terminal hydrolase"/>
    <property type="match status" value="1"/>
</dbReference>
<evidence type="ECO:0000256" key="8">
    <source>
        <dbReference type="PROSITE-ProRule" id="PRU01393"/>
    </source>
</evidence>
<evidence type="ECO:0000256" key="6">
    <source>
        <dbReference type="ARBA" id="ARBA00022807"/>
    </source>
</evidence>
<dbReference type="Pfam" id="PF00172">
    <property type="entry name" value="Zn_clus"/>
    <property type="match status" value="1"/>
</dbReference>
<dbReference type="GO" id="GO:0005737">
    <property type="term" value="C:cytoplasm"/>
    <property type="evidence" value="ECO:0007669"/>
    <property type="project" value="TreeGrafter"/>
</dbReference>
<feature type="compositionally biased region" description="Basic residues" evidence="9">
    <location>
        <begin position="54"/>
        <end position="65"/>
    </location>
</feature>
<feature type="site" description="Important for enzyme activity" evidence="8">
    <location>
        <position position="526"/>
    </location>
</feature>
<dbReference type="PROSITE" id="PS00463">
    <property type="entry name" value="ZN2_CY6_FUNGAL_1"/>
    <property type="match status" value="1"/>
</dbReference>
<feature type="active site" description="Nucleophile" evidence="8">
    <location>
        <position position="417"/>
    </location>
</feature>
<dbReference type="PANTHER" id="PTHR10589:SF29">
    <property type="entry name" value="UBIQUITIN CARBOXYL-TERMINAL HYDROLASE"/>
    <property type="match status" value="1"/>
</dbReference>
<reference evidence="12" key="1">
    <citation type="journal article" date="2020" name="Stud. Mycol.">
        <title>101 Dothideomycetes genomes: a test case for predicting lifestyles and emergence of pathogens.</title>
        <authorList>
            <person name="Haridas S."/>
            <person name="Albert R."/>
            <person name="Binder M."/>
            <person name="Bloem J."/>
            <person name="Labutti K."/>
            <person name="Salamov A."/>
            <person name="Andreopoulos B."/>
            <person name="Baker S."/>
            <person name="Barry K."/>
            <person name="Bills G."/>
            <person name="Bluhm B."/>
            <person name="Cannon C."/>
            <person name="Castanera R."/>
            <person name="Culley D."/>
            <person name="Daum C."/>
            <person name="Ezra D."/>
            <person name="Gonzalez J."/>
            <person name="Henrissat B."/>
            <person name="Kuo A."/>
            <person name="Liang C."/>
            <person name="Lipzen A."/>
            <person name="Lutzoni F."/>
            <person name="Magnuson J."/>
            <person name="Mondo S."/>
            <person name="Nolan M."/>
            <person name="Ohm R."/>
            <person name="Pangilinan J."/>
            <person name="Park H.-J."/>
            <person name="Ramirez L."/>
            <person name="Alfaro M."/>
            <person name="Sun H."/>
            <person name="Tritt A."/>
            <person name="Yoshinaga Y."/>
            <person name="Zwiers L.-H."/>
            <person name="Turgeon B."/>
            <person name="Goodwin S."/>
            <person name="Spatafora J."/>
            <person name="Crous P."/>
            <person name="Grigoriev I."/>
        </authorList>
    </citation>
    <scope>NUCLEOTIDE SEQUENCE</scope>
    <source>
        <strain evidence="12">CBS 119925</strain>
    </source>
</reference>
<evidence type="ECO:0000259" key="11">
    <source>
        <dbReference type="PROSITE" id="PS52048"/>
    </source>
</evidence>
<dbReference type="PRINTS" id="PR00755">
    <property type="entry name" value="AFLATOXINBRP"/>
</dbReference>
<dbReference type="GO" id="GO:0008270">
    <property type="term" value="F:zinc ion binding"/>
    <property type="evidence" value="ECO:0007669"/>
    <property type="project" value="InterPro"/>
</dbReference>
<dbReference type="FunFam" id="3.40.532.10:FF:000010">
    <property type="entry name" value="Ubiquitin carboxyl-terminal hydrolase"/>
    <property type="match status" value="1"/>
</dbReference>
<evidence type="ECO:0000256" key="5">
    <source>
        <dbReference type="ARBA" id="ARBA00022801"/>
    </source>
</evidence>
<protein>
    <recommendedName>
        <fullName evidence="2 8">ubiquitinyl hydrolase 1</fullName>
        <ecNumber evidence="2 8">3.4.19.12</ecNumber>
    </recommendedName>
</protein>
<proteinExistence type="inferred from homology"/>
<evidence type="ECO:0000256" key="9">
    <source>
        <dbReference type="SAM" id="MobiDB-lite"/>
    </source>
</evidence>
<evidence type="ECO:0000259" key="10">
    <source>
        <dbReference type="PROSITE" id="PS50048"/>
    </source>
</evidence>
<dbReference type="PROSITE" id="PS52048">
    <property type="entry name" value="UCH_DOMAIN"/>
    <property type="match status" value="1"/>
</dbReference>
<dbReference type="InterPro" id="IPR001578">
    <property type="entry name" value="Peptidase_C12_UCH"/>
</dbReference>
<dbReference type="InterPro" id="IPR036864">
    <property type="entry name" value="Zn2-C6_fun-type_DNA-bd_sf"/>
</dbReference>
<keyword evidence="6 8" id="KW-0788">Thiol protease</keyword>
<dbReference type="InterPro" id="IPR001138">
    <property type="entry name" value="Zn2Cys6_DnaBD"/>
</dbReference>
<gene>
    <name evidence="12" type="ORF">M011DRAFT_463497</name>
</gene>
<feature type="compositionally biased region" description="Polar residues" evidence="9">
    <location>
        <begin position="93"/>
        <end position="103"/>
    </location>
</feature>
<evidence type="ECO:0000256" key="1">
    <source>
        <dbReference type="ARBA" id="ARBA00000707"/>
    </source>
</evidence>
<dbReference type="EMBL" id="MU006561">
    <property type="protein sequence ID" value="KAF2752011.1"/>
    <property type="molecule type" value="Genomic_DNA"/>
</dbReference>
<dbReference type="SUPFAM" id="SSF57701">
    <property type="entry name" value="Zn2/Cys6 DNA-binding domain"/>
    <property type="match status" value="1"/>
</dbReference>
<comment type="similarity">
    <text evidence="8">Belongs to the peptidase C12 family.</text>
</comment>
<dbReference type="SUPFAM" id="SSF54001">
    <property type="entry name" value="Cysteine proteinases"/>
    <property type="match status" value="1"/>
</dbReference>
<dbReference type="GO" id="GO:0004843">
    <property type="term" value="F:cysteine-type deubiquitinase activity"/>
    <property type="evidence" value="ECO:0007669"/>
    <property type="project" value="UniProtKB-UniRule"/>
</dbReference>